<feature type="non-terminal residue" evidence="2">
    <location>
        <position position="120"/>
    </location>
</feature>
<gene>
    <name evidence="2" type="ORF">METZ01_LOCUS306459</name>
</gene>
<dbReference type="AlphaFoldDB" id="A0A382MZS5"/>
<name>A0A382MZS5_9ZZZZ</name>
<organism evidence="2">
    <name type="scientific">marine metagenome</name>
    <dbReference type="NCBI Taxonomy" id="408172"/>
    <lineage>
        <taxon>unclassified sequences</taxon>
        <taxon>metagenomes</taxon>
        <taxon>ecological metagenomes</taxon>
    </lineage>
</organism>
<evidence type="ECO:0000256" key="1">
    <source>
        <dbReference type="SAM" id="Coils"/>
    </source>
</evidence>
<dbReference type="EMBL" id="UINC01096592">
    <property type="protein sequence ID" value="SVC53605.1"/>
    <property type="molecule type" value="Genomic_DNA"/>
</dbReference>
<sequence length="120" mass="12926">MFKRKLVLGTTAGLIGALAIVGAAFADTGSPDSNPQDSIKDRVAEILGIDRDDLDSAMSTAREEHREAKQDERLAALVEAGTITQEQAGDIDAWEDAKPEIMDQLKKLAKEYGGIRGDLE</sequence>
<accession>A0A382MZS5</accession>
<proteinExistence type="predicted"/>
<reference evidence="2" key="1">
    <citation type="submission" date="2018-05" db="EMBL/GenBank/DDBJ databases">
        <authorList>
            <person name="Lanie J.A."/>
            <person name="Ng W.-L."/>
            <person name="Kazmierczak K.M."/>
            <person name="Andrzejewski T.M."/>
            <person name="Davidsen T.M."/>
            <person name="Wayne K.J."/>
            <person name="Tettelin H."/>
            <person name="Glass J.I."/>
            <person name="Rusch D."/>
            <person name="Podicherti R."/>
            <person name="Tsui H.-C.T."/>
            <person name="Winkler M.E."/>
        </authorList>
    </citation>
    <scope>NUCLEOTIDE SEQUENCE</scope>
</reference>
<protein>
    <submittedName>
        <fullName evidence="2">Uncharacterized protein</fullName>
    </submittedName>
</protein>
<keyword evidence="1" id="KW-0175">Coiled coil</keyword>
<evidence type="ECO:0000313" key="2">
    <source>
        <dbReference type="EMBL" id="SVC53605.1"/>
    </source>
</evidence>
<feature type="coiled-coil region" evidence="1">
    <location>
        <begin position="51"/>
        <end position="111"/>
    </location>
</feature>